<proteinExistence type="predicted"/>
<protein>
    <submittedName>
        <fullName evidence="2">Uncharacterized protein</fullName>
    </submittedName>
</protein>
<feature type="transmembrane region" description="Helical" evidence="1">
    <location>
        <begin position="224"/>
        <end position="242"/>
    </location>
</feature>
<dbReference type="Proteomes" id="UP000654075">
    <property type="component" value="Unassembled WGS sequence"/>
</dbReference>
<dbReference type="AlphaFoldDB" id="A0A813FLT8"/>
<feature type="transmembrane region" description="Helical" evidence="1">
    <location>
        <begin position="200"/>
        <end position="218"/>
    </location>
</feature>
<dbReference type="EMBL" id="CAJNNV010025193">
    <property type="protein sequence ID" value="CAE8613028.1"/>
    <property type="molecule type" value="Genomic_DNA"/>
</dbReference>
<keyword evidence="1" id="KW-1133">Transmembrane helix</keyword>
<reference evidence="2" key="1">
    <citation type="submission" date="2021-02" db="EMBL/GenBank/DDBJ databases">
        <authorList>
            <person name="Dougan E. K."/>
            <person name="Rhodes N."/>
            <person name="Thang M."/>
            <person name="Chan C."/>
        </authorList>
    </citation>
    <scope>NUCLEOTIDE SEQUENCE</scope>
</reference>
<evidence type="ECO:0000313" key="2">
    <source>
        <dbReference type="EMBL" id="CAE8613028.1"/>
    </source>
</evidence>
<comment type="caution">
    <text evidence="2">The sequence shown here is derived from an EMBL/GenBank/DDBJ whole genome shotgun (WGS) entry which is preliminary data.</text>
</comment>
<feature type="transmembrane region" description="Helical" evidence="1">
    <location>
        <begin position="124"/>
        <end position="142"/>
    </location>
</feature>
<keyword evidence="3" id="KW-1185">Reference proteome</keyword>
<evidence type="ECO:0000256" key="1">
    <source>
        <dbReference type="SAM" id="Phobius"/>
    </source>
</evidence>
<organism evidence="2 3">
    <name type="scientific">Polarella glacialis</name>
    <name type="common">Dinoflagellate</name>
    <dbReference type="NCBI Taxonomy" id="89957"/>
    <lineage>
        <taxon>Eukaryota</taxon>
        <taxon>Sar</taxon>
        <taxon>Alveolata</taxon>
        <taxon>Dinophyceae</taxon>
        <taxon>Suessiales</taxon>
        <taxon>Suessiaceae</taxon>
        <taxon>Polarella</taxon>
    </lineage>
</organism>
<evidence type="ECO:0000313" key="3">
    <source>
        <dbReference type="Proteomes" id="UP000654075"/>
    </source>
</evidence>
<sequence length="276" mass="30122">MATFNVCAGIYLLWGVVVLGLCVARLARAAFKAGCGGMISPIAKALRYLMCWGGTPVSGAAQPIDKLVKSIGDEQLVERVSRGLTMMHPVSAFSVAFQLLSWGLEYGYDLQSDSYNSAFELFASSRLITLYFFTLTVLAVYFPAGNTLLLCHLQHLLATICCVVALALQFSMLEFFHASVWVIITRTAFGIVHGDTRATIVNNSIFTLAILVTFHLRWGLNAEYFLLNLLPSAFICVISALVQQSRESELRATLDAKASKELETSVEAVLSTICDA</sequence>
<feature type="transmembrane region" description="Helical" evidence="1">
    <location>
        <begin position="149"/>
        <end position="169"/>
    </location>
</feature>
<accession>A0A813FLT8</accession>
<keyword evidence="1" id="KW-0472">Membrane</keyword>
<keyword evidence="1" id="KW-0812">Transmembrane</keyword>
<name>A0A813FLT8_POLGL</name>
<feature type="non-terminal residue" evidence="2">
    <location>
        <position position="276"/>
    </location>
</feature>
<gene>
    <name evidence="2" type="ORF">PGLA1383_LOCUS30814</name>
</gene>